<sequence length="221" mass="25754">MRLDITSDINRGYEAALNYPRTDKLVVFIHWFSFAVVAILAFTNSVFKIAINYPSPFSWRVISFQEALWTLIIGLFAALLPTLLVGKFSNHYYWRLFISFTLSVFAYLAVFISGGSIEMHFMFFGMIALVAIYADWRLGWFMFVLVGLHHGILNYLAPTWVYFYGRNDFSIFAHAFPVIIEVIFTTILCVIHRTTTEQVQQIRADFQEINKQIELEKKHNH</sequence>
<keyword evidence="1" id="KW-0812">Transmembrane</keyword>
<proteinExistence type="predicted"/>
<feature type="transmembrane region" description="Helical" evidence="1">
    <location>
        <begin position="67"/>
        <end position="85"/>
    </location>
</feature>
<evidence type="ECO:0000256" key="1">
    <source>
        <dbReference type="SAM" id="Phobius"/>
    </source>
</evidence>
<accession>A0A1G1Z559</accession>
<dbReference type="EMBL" id="MHIY01000023">
    <property type="protein sequence ID" value="OGY59579.1"/>
    <property type="molecule type" value="Genomic_DNA"/>
</dbReference>
<dbReference type="Proteomes" id="UP000178744">
    <property type="component" value="Unassembled WGS sequence"/>
</dbReference>
<feature type="transmembrane region" description="Helical" evidence="1">
    <location>
        <begin position="119"/>
        <end position="136"/>
    </location>
</feature>
<dbReference type="STRING" id="1797690.A3B23_01340"/>
<protein>
    <submittedName>
        <fullName evidence="2">Uncharacterized protein</fullName>
    </submittedName>
</protein>
<feature type="transmembrane region" description="Helical" evidence="1">
    <location>
        <begin position="143"/>
        <end position="165"/>
    </location>
</feature>
<comment type="caution">
    <text evidence="2">The sequence shown here is derived from an EMBL/GenBank/DDBJ whole genome shotgun (WGS) entry which is preliminary data.</text>
</comment>
<dbReference type="AlphaFoldDB" id="A0A1G1Z559"/>
<keyword evidence="1" id="KW-1133">Transmembrane helix</keyword>
<keyword evidence="1" id="KW-0472">Membrane</keyword>
<evidence type="ECO:0000313" key="2">
    <source>
        <dbReference type="EMBL" id="OGY59579.1"/>
    </source>
</evidence>
<gene>
    <name evidence="2" type="ORF">A3B23_01340</name>
</gene>
<name>A0A1G1Z559_9BACT</name>
<feature type="transmembrane region" description="Helical" evidence="1">
    <location>
        <begin position="92"/>
        <end position="113"/>
    </location>
</feature>
<organism evidence="2 3">
    <name type="scientific">Candidatus Colwellbacteria bacterium RIFCSPLOWO2_01_FULL_48_10</name>
    <dbReference type="NCBI Taxonomy" id="1797690"/>
    <lineage>
        <taxon>Bacteria</taxon>
        <taxon>Candidatus Colwelliibacteriota</taxon>
    </lineage>
</organism>
<reference evidence="2 3" key="1">
    <citation type="journal article" date="2016" name="Nat. Commun.">
        <title>Thousands of microbial genomes shed light on interconnected biogeochemical processes in an aquifer system.</title>
        <authorList>
            <person name="Anantharaman K."/>
            <person name="Brown C.T."/>
            <person name="Hug L.A."/>
            <person name="Sharon I."/>
            <person name="Castelle C.J."/>
            <person name="Probst A.J."/>
            <person name="Thomas B.C."/>
            <person name="Singh A."/>
            <person name="Wilkins M.J."/>
            <person name="Karaoz U."/>
            <person name="Brodie E.L."/>
            <person name="Williams K.H."/>
            <person name="Hubbard S.S."/>
            <person name="Banfield J.F."/>
        </authorList>
    </citation>
    <scope>NUCLEOTIDE SEQUENCE [LARGE SCALE GENOMIC DNA]</scope>
</reference>
<evidence type="ECO:0000313" key="3">
    <source>
        <dbReference type="Proteomes" id="UP000178744"/>
    </source>
</evidence>
<feature type="transmembrane region" description="Helical" evidence="1">
    <location>
        <begin position="25"/>
        <end position="47"/>
    </location>
</feature>
<feature type="transmembrane region" description="Helical" evidence="1">
    <location>
        <begin position="171"/>
        <end position="191"/>
    </location>
</feature>